<evidence type="ECO:0000313" key="3">
    <source>
        <dbReference type="Proteomes" id="UP000242815"/>
    </source>
</evidence>
<gene>
    <name evidence="2" type="ORF">SAMN05216578_105111</name>
</gene>
<dbReference type="RefSeq" id="WP_235818613.1">
    <property type="nucleotide sequence ID" value="NZ_FOYD01000005.1"/>
</dbReference>
<evidence type="ECO:0000256" key="1">
    <source>
        <dbReference type="SAM" id="MobiDB-lite"/>
    </source>
</evidence>
<feature type="region of interest" description="Disordered" evidence="1">
    <location>
        <begin position="1"/>
        <end position="23"/>
    </location>
</feature>
<dbReference type="AlphaFoldDB" id="A0A1I6BPJ7"/>
<reference evidence="2 3" key="1">
    <citation type="submission" date="2016-10" db="EMBL/GenBank/DDBJ databases">
        <authorList>
            <person name="de Groot N.N."/>
        </authorList>
    </citation>
    <scope>NUCLEOTIDE SEQUENCE [LARGE SCALE GENOMIC DNA]</scope>
    <source>
        <strain evidence="2 3">JCM 18415</strain>
    </source>
</reference>
<name>A0A1I6BPJ7_9GAMM</name>
<feature type="compositionally biased region" description="Basic and acidic residues" evidence="1">
    <location>
        <begin position="1"/>
        <end position="20"/>
    </location>
</feature>
<dbReference type="STRING" id="1002526.SAMN05216578_105111"/>
<organism evidence="2 3">
    <name type="scientific">Halopseudomonas formosensis</name>
    <dbReference type="NCBI Taxonomy" id="1002526"/>
    <lineage>
        <taxon>Bacteria</taxon>
        <taxon>Pseudomonadati</taxon>
        <taxon>Pseudomonadota</taxon>
        <taxon>Gammaproteobacteria</taxon>
        <taxon>Pseudomonadales</taxon>
        <taxon>Pseudomonadaceae</taxon>
        <taxon>Halopseudomonas</taxon>
    </lineage>
</organism>
<proteinExistence type="predicted"/>
<sequence length="116" mass="12781">MKKGDRSEETSRPRKADHTTKPRTKIARILAHLLTGASLNRFEAERMGDHCLPSTVAALANRYGLTFQRRAERVPNGWGDPCDVTRYSLPASELKRARAVLAALDAKPVKGVANAE</sequence>
<accession>A0A1I6BPJ7</accession>
<evidence type="ECO:0000313" key="2">
    <source>
        <dbReference type="EMBL" id="SFQ82804.1"/>
    </source>
</evidence>
<protein>
    <submittedName>
        <fullName evidence="2">Uncharacterized protein</fullName>
    </submittedName>
</protein>
<dbReference type="EMBL" id="FOYD01000005">
    <property type="protein sequence ID" value="SFQ82804.1"/>
    <property type="molecule type" value="Genomic_DNA"/>
</dbReference>
<dbReference type="Proteomes" id="UP000242815">
    <property type="component" value="Unassembled WGS sequence"/>
</dbReference>